<dbReference type="AlphaFoldDB" id="H2BUF8"/>
<feature type="signal peptide" evidence="1">
    <location>
        <begin position="1"/>
        <end position="24"/>
    </location>
</feature>
<dbReference type="EMBL" id="JH594606">
    <property type="protein sequence ID" value="EHQ03836.1"/>
    <property type="molecule type" value="Genomic_DNA"/>
</dbReference>
<protein>
    <submittedName>
        <fullName evidence="2">Uncharacterized protein</fullName>
    </submittedName>
</protein>
<sequence length="251" mass="27397">MKLFKTIRFLCLIFLLISPEILSAQETSIMIRVKAKDAKFIGSSMGGSRIIVKEHVSGRILAEGYTSGSTGNTDRIMKDPISRNIQLSDDQTAGFIAKLSIEKPVFVTVSAYAPIDNSVKSETQLWLIPGKDITGDGLILEIPGFKIDVLSPQLHESIGADNEIEIRANIIMMCGCPLTDGGVWNSNQYEVEALIYKDKKLENTIPMQITDKASTFLGKGKLSPGNYEIAVYAYDPVTGNTGLGKTSFIVN</sequence>
<evidence type="ECO:0000313" key="3">
    <source>
        <dbReference type="Proteomes" id="UP000003844"/>
    </source>
</evidence>
<reference evidence="3" key="1">
    <citation type="journal article" date="2012" name="Stand. Genomic Sci.">
        <title>Genome sequence of the Antarctic rhodopsins-containing flavobacterium Gillisia limnaea type strain (R-8282(T)).</title>
        <authorList>
            <person name="Riedel T."/>
            <person name="Held B."/>
            <person name="Nolan M."/>
            <person name="Lucas S."/>
            <person name="Lapidus A."/>
            <person name="Tice H."/>
            <person name="Del Rio T.G."/>
            <person name="Cheng J.F."/>
            <person name="Han C."/>
            <person name="Tapia R."/>
            <person name="Goodwin L.A."/>
            <person name="Pitluck S."/>
            <person name="Liolios K."/>
            <person name="Mavromatis K."/>
            <person name="Pagani I."/>
            <person name="Ivanova N."/>
            <person name="Mikhailova N."/>
            <person name="Pati A."/>
            <person name="Chen A."/>
            <person name="Palaniappan K."/>
            <person name="Land M."/>
            <person name="Rohde M."/>
            <person name="Tindall B.J."/>
            <person name="Detter J.C."/>
            <person name="Goker M."/>
            <person name="Bristow J."/>
            <person name="Eisen J.A."/>
            <person name="Markowitz V."/>
            <person name="Hugenholtz P."/>
            <person name="Kyrpides N.C."/>
            <person name="Klenk H.P."/>
            <person name="Woyke T."/>
        </authorList>
    </citation>
    <scope>NUCLEOTIDE SEQUENCE [LARGE SCALE GENOMIC DNA]</scope>
    <source>
        <strain evidence="3">DSM 15749 / LMG 21470 / R-8282</strain>
    </source>
</reference>
<dbReference type="Proteomes" id="UP000003844">
    <property type="component" value="Unassembled WGS sequence"/>
</dbReference>
<organism evidence="2 3">
    <name type="scientific">Gillisia limnaea (strain DSM 15749 / LMG 21470 / R-8282)</name>
    <dbReference type="NCBI Taxonomy" id="865937"/>
    <lineage>
        <taxon>Bacteria</taxon>
        <taxon>Pseudomonadati</taxon>
        <taxon>Bacteroidota</taxon>
        <taxon>Flavobacteriia</taxon>
        <taxon>Flavobacteriales</taxon>
        <taxon>Flavobacteriaceae</taxon>
        <taxon>Gillisia</taxon>
    </lineage>
</organism>
<feature type="chain" id="PRO_5003560360" evidence="1">
    <location>
        <begin position="25"/>
        <end position="251"/>
    </location>
</feature>
<evidence type="ECO:0000256" key="1">
    <source>
        <dbReference type="SAM" id="SignalP"/>
    </source>
</evidence>
<evidence type="ECO:0000313" key="2">
    <source>
        <dbReference type="EMBL" id="EHQ03836.1"/>
    </source>
</evidence>
<dbReference type="RefSeq" id="WP_006990142.1">
    <property type="nucleotide sequence ID" value="NZ_JH594606.1"/>
</dbReference>
<dbReference type="eggNOG" id="ENOG502Z7KM">
    <property type="taxonomic scope" value="Bacteria"/>
</dbReference>
<dbReference type="HOGENOM" id="CLU_073059_0_0_10"/>
<accession>H2BUF8</accession>
<keyword evidence="1" id="KW-0732">Signal</keyword>
<keyword evidence="3" id="KW-1185">Reference proteome</keyword>
<proteinExistence type="predicted"/>
<dbReference type="STRING" id="865937.Gilli_3229"/>
<name>H2BUF8_GILLR</name>
<dbReference type="OrthoDB" id="9770889at2"/>
<gene>
    <name evidence="2" type="ORF">Gilli_3229</name>
</gene>